<proteinExistence type="predicted"/>
<sequence length="57" mass="6749">MRLSHETEPNLERINFISWYIRATPQDIELERKNNSAKLNALLAKYAHEVRLLSIIK</sequence>
<dbReference type="STRING" id="247490.KSU1_C1077"/>
<organism evidence="1 2">
    <name type="scientific">Candidatus Jettenia caeni</name>
    <dbReference type="NCBI Taxonomy" id="247490"/>
    <lineage>
        <taxon>Bacteria</taxon>
        <taxon>Pseudomonadati</taxon>
        <taxon>Planctomycetota</taxon>
        <taxon>Candidatus Brocadiia</taxon>
        <taxon>Candidatus Brocadiales</taxon>
        <taxon>Candidatus Brocadiaceae</taxon>
        <taxon>Candidatus Jettenia</taxon>
    </lineage>
</organism>
<accession>I3ILS8</accession>
<protein>
    <submittedName>
        <fullName evidence="1">Uncharacterized protein</fullName>
    </submittedName>
</protein>
<dbReference type="Proteomes" id="UP000002985">
    <property type="component" value="Unassembled WGS sequence"/>
</dbReference>
<comment type="caution">
    <text evidence="1">The sequence shown here is derived from an EMBL/GenBank/DDBJ whole genome shotgun (WGS) entry which is preliminary data.</text>
</comment>
<dbReference type="EMBL" id="BAFH01000003">
    <property type="protein sequence ID" value="GAB62673.1"/>
    <property type="molecule type" value="Genomic_DNA"/>
</dbReference>
<evidence type="ECO:0000313" key="1">
    <source>
        <dbReference type="EMBL" id="GAB62673.1"/>
    </source>
</evidence>
<gene>
    <name evidence="1" type="ORF">KSU1_C1077</name>
</gene>
<reference evidence="1 2" key="1">
    <citation type="journal article" date="2012" name="FEBS Lett.">
        <title>Anammox organism KSU-1 expresses a NirK-type copper-containing nitrite reductase instead of a NirS-type with cytochrome cd1.</title>
        <authorList>
            <person name="Hira D."/>
            <person name="Toh H."/>
            <person name="Migita C.T."/>
            <person name="Okubo H."/>
            <person name="Nishiyama T."/>
            <person name="Hattori M."/>
            <person name="Furukawa K."/>
            <person name="Fujii T."/>
        </authorList>
    </citation>
    <scope>NUCLEOTIDE SEQUENCE [LARGE SCALE GENOMIC DNA]</scope>
</reference>
<keyword evidence="2" id="KW-1185">Reference proteome</keyword>
<name>I3ILS8_9BACT</name>
<dbReference type="AlphaFoldDB" id="I3ILS8"/>
<evidence type="ECO:0000313" key="2">
    <source>
        <dbReference type="Proteomes" id="UP000002985"/>
    </source>
</evidence>